<evidence type="ECO:0000313" key="2">
    <source>
        <dbReference type="Proteomes" id="UP000327493"/>
    </source>
</evidence>
<evidence type="ECO:0000313" key="1">
    <source>
        <dbReference type="EMBL" id="KAA8592793.1"/>
    </source>
</evidence>
<accession>A0A5J5DHQ6</accession>
<gene>
    <name evidence="1" type="ORF">FQN60_018248</name>
</gene>
<organism evidence="1 2">
    <name type="scientific">Etheostoma spectabile</name>
    <name type="common">orangethroat darter</name>
    <dbReference type="NCBI Taxonomy" id="54343"/>
    <lineage>
        <taxon>Eukaryota</taxon>
        <taxon>Metazoa</taxon>
        <taxon>Chordata</taxon>
        <taxon>Craniata</taxon>
        <taxon>Vertebrata</taxon>
        <taxon>Euteleostomi</taxon>
        <taxon>Actinopterygii</taxon>
        <taxon>Neopterygii</taxon>
        <taxon>Teleostei</taxon>
        <taxon>Neoteleostei</taxon>
        <taxon>Acanthomorphata</taxon>
        <taxon>Eupercaria</taxon>
        <taxon>Perciformes</taxon>
        <taxon>Percoidei</taxon>
        <taxon>Percidae</taxon>
        <taxon>Etheostomatinae</taxon>
        <taxon>Etheostoma</taxon>
    </lineage>
</organism>
<dbReference type="Proteomes" id="UP000327493">
    <property type="component" value="Chromosome 5"/>
</dbReference>
<dbReference type="EMBL" id="VOFY01000005">
    <property type="protein sequence ID" value="KAA8592793.1"/>
    <property type="molecule type" value="Genomic_DNA"/>
</dbReference>
<name>A0A5J5DHQ6_9PERO</name>
<feature type="non-terminal residue" evidence="1">
    <location>
        <position position="1"/>
    </location>
</feature>
<sequence>QSVLFNHLLRSGKFLDLSIPSQGQVNRERFQLKLQEELFGMQGNVREYTGCSGKRWCGCCKEQNDGT</sequence>
<reference evidence="1 2" key="1">
    <citation type="submission" date="2019-08" db="EMBL/GenBank/DDBJ databases">
        <title>A chromosome-level genome assembly, high-density linkage maps, and genome scans reveal the genomic architecture of hybrid incompatibilities underlying speciation via character displacement in darters (Percidae: Etheostominae).</title>
        <authorList>
            <person name="Moran R.L."/>
            <person name="Catchen J.M."/>
            <person name="Fuller R.C."/>
        </authorList>
    </citation>
    <scope>NUCLEOTIDE SEQUENCE [LARGE SCALE GENOMIC DNA]</scope>
    <source>
        <strain evidence="1">EspeVRDwgs_2016</strain>
        <tissue evidence="1">Muscle</tissue>
    </source>
</reference>
<comment type="caution">
    <text evidence="1">The sequence shown here is derived from an EMBL/GenBank/DDBJ whole genome shotgun (WGS) entry which is preliminary data.</text>
</comment>
<keyword evidence="2" id="KW-1185">Reference proteome</keyword>
<proteinExistence type="predicted"/>
<protein>
    <submittedName>
        <fullName evidence="1">Uncharacterized protein</fullName>
    </submittedName>
</protein>
<dbReference type="AlphaFoldDB" id="A0A5J5DHQ6"/>